<evidence type="ECO:0000313" key="4">
    <source>
        <dbReference type="EMBL" id="EDV22922.1"/>
    </source>
</evidence>
<keyword evidence="2" id="KW-1133">Transmembrane helix</keyword>
<organism evidence="4 5">
    <name type="scientific">Trichoplax adhaerens</name>
    <name type="common">Trichoplax reptans</name>
    <dbReference type="NCBI Taxonomy" id="10228"/>
    <lineage>
        <taxon>Eukaryota</taxon>
        <taxon>Metazoa</taxon>
        <taxon>Placozoa</taxon>
        <taxon>Uniplacotomia</taxon>
        <taxon>Trichoplacea</taxon>
        <taxon>Trichoplacidae</taxon>
        <taxon>Trichoplax</taxon>
    </lineage>
</organism>
<keyword evidence="2" id="KW-0812">Transmembrane</keyword>
<proteinExistence type="predicted"/>
<dbReference type="Proteomes" id="UP000009022">
    <property type="component" value="Unassembled WGS sequence"/>
</dbReference>
<evidence type="ECO:0000256" key="1">
    <source>
        <dbReference type="SAM" id="MobiDB-lite"/>
    </source>
</evidence>
<reference evidence="4 5" key="1">
    <citation type="journal article" date="2008" name="Nature">
        <title>The Trichoplax genome and the nature of placozoans.</title>
        <authorList>
            <person name="Srivastava M."/>
            <person name="Begovic E."/>
            <person name="Chapman J."/>
            <person name="Putnam N.H."/>
            <person name="Hellsten U."/>
            <person name="Kawashima T."/>
            <person name="Kuo A."/>
            <person name="Mitros T."/>
            <person name="Salamov A."/>
            <person name="Carpenter M.L."/>
            <person name="Signorovitch A.Y."/>
            <person name="Moreno M.A."/>
            <person name="Kamm K."/>
            <person name="Grimwood J."/>
            <person name="Schmutz J."/>
            <person name="Shapiro H."/>
            <person name="Grigoriev I.V."/>
            <person name="Buss L.W."/>
            <person name="Schierwater B."/>
            <person name="Dellaporta S.L."/>
            <person name="Rokhsar D.S."/>
        </authorList>
    </citation>
    <scope>NUCLEOTIDE SEQUENCE [LARGE SCALE GENOMIC DNA]</scope>
    <source>
        <strain evidence="4 5">Grell-BS-1999</strain>
    </source>
</reference>
<keyword evidence="5" id="KW-1185">Reference proteome</keyword>
<evidence type="ECO:0008006" key="6">
    <source>
        <dbReference type="Google" id="ProtNLM"/>
    </source>
</evidence>
<protein>
    <recommendedName>
        <fullName evidence="6">Vesicular, overexpressed in cancer, prosurvival protein 1</fullName>
    </recommendedName>
</protein>
<feature type="signal peptide" evidence="3">
    <location>
        <begin position="1"/>
        <end position="28"/>
    </location>
</feature>
<dbReference type="KEGG" id="tad:TRIADDRAFT_58625"/>
<dbReference type="InterPro" id="IPR051994">
    <property type="entry name" value="WW_domain-binding"/>
</dbReference>
<dbReference type="GeneID" id="6755822"/>
<gene>
    <name evidence="4" type="ORF">TRIADDRAFT_58625</name>
</gene>
<dbReference type="PANTHER" id="PTHR16209:SF6">
    <property type="entry name" value="VESICULAR, OVEREXPRESSED IN CANCER, PROSURVIVAL PROTEIN 1"/>
    <property type="match status" value="1"/>
</dbReference>
<dbReference type="RefSeq" id="XP_002114788.1">
    <property type="nucleotide sequence ID" value="XM_002114752.1"/>
</dbReference>
<feature type="compositionally biased region" description="Polar residues" evidence="1">
    <location>
        <begin position="168"/>
        <end position="177"/>
    </location>
</feature>
<accession>B3S378</accession>
<dbReference type="InParanoid" id="B3S378"/>
<dbReference type="CTD" id="6755822"/>
<name>B3S378_TRIAD</name>
<dbReference type="EMBL" id="DS985248">
    <property type="protein sequence ID" value="EDV22922.1"/>
    <property type="molecule type" value="Genomic_DNA"/>
</dbReference>
<keyword evidence="2" id="KW-0472">Membrane</keyword>
<dbReference type="InterPro" id="IPR021684">
    <property type="entry name" value="WBP1-like"/>
</dbReference>
<dbReference type="AlphaFoldDB" id="B3S378"/>
<feature type="compositionally biased region" description="Low complexity" evidence="1">
    <location>
        <begin position="192"/>
        <end position="205"/>
    </location>
</feature>
<evidence type="ECO:0000313" key="5">
    <source>
        <dbReference type="Proteomes" id="UP000009022"/>
    </source>
</evidence>
<dbReference type="Pfam" id="PF11669">
    <property type="entry name" value="WBP-1"/>
    <property type="match status" value="1"/>
</dbReference>
<dbReference type="PANTHER" id="PTHR16209">
    <property type="entry name" value="VESICULAR, OVEREXPRESSED IN CANCER, PROSURVIVAL PROTEIN 1"/>
    <property type="match status" value="1"/>
</dbReference>
<evidence type="ECO:0000256" key="3">
    <source>
        <dbReference type="SAM" id="SignalP"/>
    </source>
</evidence>
<feature type="transmembrane region" description="Helical" evidence="2">
    <location>
        <begin position="56"/>
        <end position="75"/>
    </location>
</feature>
<feature type="chain" id="PRO_5002797181" description="Vesicular, overexpressed in cancer, prosurvival protein 1" evidence="3">
    <location>
        <begin position="29"/>
        <end position="205"/>
    </location>
</feature>
<evidence type="ECO:0000256" key="2">
    <source>
        <dbReference type="SAM" id="Phobius"/>
    </source>
</evidence>
<keyword evidence="3" id="KW-0732">Signal</keyword>
<dbReference type="HOGENOM" id="CLU_1339108_0_0_1"/>
<sequence length="205" mass="22991">MAVMPIHLRSGMLLSIMLLSLLPTLTKAHLRCVGCMSKCCCNGKCCRCRHLIYEMWWFWLLWCLVVLLSCCCAYIKRRHRRFANQNNRLRTITTTGGNLAQTRIGNGTQNSTVTVSLEKLPSYNDAIKSSNRDLPEPPPPAYVDMPNLTHDNFNQSGLEHFTEIPLRVSTNQDNDTGNSKRDNLDSETLTISSIQPSSSKGSDAA</sequence>
<feature type="region of interest" description="Disordered" evidence="1">
    <location>
        <begin position="167"/>
        <end position="205"/>
    </location>
</feature>